<gene>
    <name evidence="2" type="primary">Acey_s0003.g1548</name>
    <name evidence="2" type="ORF">Y032_0003g1548</name>
</gene>
<reference evidence="3" key="1">
    <citation type="journal article" date="2015" name="Nat. Genet.">
        <title>The genome and transcriptome of the zoonotic hookworm Ancylostoma ceylanicum identify infection-specific gene families.</title>
        <authorList>
            <person name="Schwarz E.M."/>
            <person name="Hu Y."/>
            <person name="Antoshechkin I."/>
            <person name="Miller M.M."/>
            <person name="Sternberg P.W."/>
            <person name="Aroian R.V."/>
        </authorList>
    </citation>
    <scope>NUCLEOTIDE SEQUENCE</scope>
    <source>
        <strain evidence="3">HY135</strain>
    </source>
</reference>
<organism evidence="2 3">
    <name type="scientific">Ancylostoma ceylanicum</name>
    <dbReference type="NCBI Taxonomy" id="53326"/>
    <lineage>
        <taxon>Eukaryota</taxon>
        <taxon>Metazoa</taxon>
        <taxon>Ecdysozoa</taxon>
        <taxon>Nematoda</taxon>
        <taxon>Chromadorea</taxon>
        <taxon>Rhabditida</taxon>
        <taxon>Rhabditina</taxon>
        <taxon>Rhabditomorpha</taxon>
        <taxon>Strongyloidea</taxon>
        <taxon>Ancylostomatidae</taxon>
        <taxon>Ancylostomatinae</taxon>
        <taxon>Ancylostoma</taxon>
    </lineage>
</organism>
<dbReference type="AlphaFoldDB" id="A0A016VYI9"/>
<protein>
    <recommendedName>
        <fullName evidence="1">Reverse transcriptase domain-containing protein</fullName>
    </recommendedName>
</protein>
<dbReference type="STRING" id="53326.A0A016VYI9"/>
<feature type="domain" description="Reverse transcriptase" evidence="1">
    <location>
        <begin position="1"/>
        <end position="110"/>
    </location>
</feature>
<dbReference type="SUPFAM" id="SSF56672">
    <property type="entry name" value="DNA/RNA polymerases"/>
    <property type="match status" value="1"/>
</dbReference>
<comment type="caution">
    <text evidence="2">The sequence shown here is derived from an EMBL/GenBank/DDBJ whole genome shotgun (WGS) entry which is preliminary data.</text>
</comment>
<dbReference type="PROSITE" id="PS50878">
    <property type="entry name" value="RT_POL"/>
    <property type="match status" value="1"/>
</dbReference>
<proteinExistence type="predicted"/>
<dbReference type="Pfam" id="PF00078">
    <property type="entry name" value="RVT_1"/>
    <property type="match status" value="1"/>
</dbReference>
<evidence type="ECO:0000313" key="3">
    <source>
        <dbReference type="Proteomes" id="UP000024635"/>
    </source>
</evidence>
<dbReference type="InterPro" id="IPR043502">
    <property type="entry name" value="DNA/RNA_pol_sf"/>
</dbReference>
<dbReference type="EMBL" id="JARK01001339">
    <property type="protein sequence ID" value="EYC32396.1"/>
    <property type="molecule type" value="Genomic_DNA"/>
</dbReference>
<dbReference type="Proteomes" id="UP000024635">
    <property type="component" value="Unassembled WGS sequence"/>
</dbReference>
<dbReference type="InterPro" id="IPR000477">
    <property type="entry name" value="RT_dom"/>
</dbReference>
<evidence type="ECO:0000313" key="2">
    <source>
        <dbReference type="EMBL" id="EYC32396.1"/>
    </source>
</evidence>
<keyword evidence="3" id="KW-1185">Reference proteome</keyword>
<accession>A0A016VYI9</accession>
<sequence>MQTVVINNANSPAYPTSSGVPQGTCIGPLMFLIFVNDLTSSLPPGSFCSMYADDSKIFTINDHTKLQLALDKLGEWSSKWDFDISTEKTAILGFGRNHPNVVFTLNGRQLTQLHSIKDLGITYSDTFDFEDYINDITAKARASCSCAM</sequence>
<name>A0A016VYI9_9BILA</name>
<dbReference type="OrthoDB" id="5865536at2759"/>
<dbReference type="PRINTS" id="PR01345">
    <property type="entry name" value="CERVTRCPTASE"/>
</dbReference>
<evidence type="ECO:0000259" key="1">
    <source>
        <dbReference type="PROSITE" id="PS50878"/>
    </source>
</evidence>
<dbReference type="PANTHER" id="PTHR33332">
    <property type="entry name" value="REVERSE TRANSCRIPTASE DOMAIN-CONTAINING PROTEIN"/>
    <property type="match status" value="1"/>
</dbReference>